<evidence type="ECO:0000256" key="1">
    <source>
        <dbReference type="ARBA" id="ARBA00022617"/>
    </source>
</evidence>
<dbReference type="PROSITE" id="PS51007">
    <property type="entry name" value="CYTC"/>
    <property type="match status" value="1"/>
</dbReference>
<feature type="chain" id="PRO_5002174266" evidence="5">
    <location>
        <begin position="28"/>
        <end position="199"/>
    </location>
</feature>
<keyword evidence="3 4" id="KW-0408">Iron</keyword>
<keyword evidence="5" id="KW-0732">Signal</keyword>
<dbReference type="Pfam" id="PF00034">
    <property type="entry name" value="Cytochrom_C"/>
    <property type="match status" value="1"/>
</dbReference>
<evidence type="ECO:0000256" key="5">
    <source>
        <dbReference type="SAM" id="SignalP"/>
    </source>
</evidence>
<dbReference type="STRING" id="68895.RR42_s2458"/>
<sequence length="199" mass="20750">MRALESHRTHIAATVLAMAAVCAQAQAQTYGLGLLASERDLAGWNIDVTPDGAGLPPGSGSVTLGKQVYENQCAACHGLKGEGKPADALVGGHGSLKGAGANGKPPLKTIGSFWPYATTVFDFINRAMPYNAPQSLKADEVYAVTAYLLHLNGIVPADAVLDARTLPQVRMPNRDGFVADARPDTANVPCRRSCGAPAR</sequence>
<accession>A0A0C4YNE3</accession>
<dbReference type="AlphaFoldDB" id="A0A0C4YNE3"/>
<dbReference type="OrthoDB" id="9811281at2"/>
<dbReference type="Proteomes" id="UP000031843">
    <property type="component" value="Chromosome secondary"/>
</dbReference>
<evidence type="ECO:0000313" key="8">
    <source>
        <dbReference type="Proteomes" id="UP000031843"/>
    </source>
</evidence>
<name>A0A0C4YNE3_9BURK</name>
<dbReference type="InterPro" id="IPR009056">
    <property type="entry name" value="Cyt_c-like_dom"/>
</dbReference>
<dbReference type="EMBL" id="CP010537">
    <property type="protein sequence ID" value="AJG24040.1"/>
    <property type="molecule type" value="Genomic_DNA"/>
</dbReference>
<keyword evidence="1 4" id="KW-0349">Heme</keyword>
<dbReference type="SUPFAM" id="SSF46626">
    <property type="entry name" value="Cytochrome c"/>
    <property type="match status" value="1"/>
</dbReference>
<dbReference type="Gene3D" id="1.10.760.10">
    <property type="entry name" value="Cytochrome c-like domain"/>
    <property type="match status" value="1"/>
</dbReference>
<protein>
    <submittedName>
        <fullName evidence="7">Sulfite dehydrogenase cytochrome subunit SoxD</fullName>
    </submittedName>
</protein>
<evidence type="ECO:0000256" key="4">
    <source>
        <dbReference type="PROSITE-ProRule" id="PRU00433"/>
    </source>
</evidence>
<dbReference type="InterPro" id="IPR051459">
    <property type="entry name" value="Cytochrome_c-type_DH"/>
</dbReference>
<evidence type="ECO:0000256" key="3">
    <source>
        <dbReference type="ARBA" id="ARBA00023004"/>
    </source>
</evidence>
<feature type="domain" description="Cytochrome c" evidence="6">
    <location>
        <begin position="60"/>
        <end position="152"/>
    </location>
</feature>
<dbReference type="KEGG" id="cbw:RR42_s2458"/>
<keyword evidence="8" id="KW-1185">Reference proteome</keyword>
<organism evidence="7 8">
    <name type="scientific">Cupriavidus basilensis</name>
    <dbReference type="NCBI Taxonomy" id="68895"/>
    <lineage>
        <taxon>Bacteria</taxon>
        <taxon>Pseudomonadati</taxon>
        <taxon>Pseudomonadota</taxon>
        <taxon>Betaproteobacteria</taxon>
        <taxon>Burkholderiales</taxon>
        <taxon>Burkholderiaceae</taxon>
        <taxon>Cupriavidus</taxon>
    </lineage>
</organism>
<dbReference type="PANTHER" id="PTHR35008">
    <property type="entry name" value="BLL4482 PROTEIN-RELATED"/>
    <property type="match status" value="1"/>
</dbReference>
<dbReference type="GO" id="GO:0046872">
    <property type="term" value="F:metal ion binding"/>
    <property type="evidence" value="ECO:0007669"/>
    <property type="project" value="UniProtKB-KW"/>
</dbReference>
<dbReference type="InterPro" id="IPR036909">
    <property type="entry name" value="Cyt_c-like_dom_sf"/>
</dbReference>
<gene>
    <name evidence="7" type="ORF">RR42_s2458</name>
</gene>
<evidence type="ECO:0000256" key="2">
    <source>
        <dbReference type="ARBA" id="ARBA00022723"/>
    </source>
</evidence>
<dbReference type="GO" id="GO:0009055">
    <property type="term" value="F:electron transfer activity"/>
    <property type="evidence" value="ECO:0007669"/>
    <property type="project" value="InterPro"/>
</dbReference>
<keyword evidence="2 4" id="KW-0479">Metal-binding</keyword>
<proteinExistence type="predicted"/>
<evidence type="ECO:0000313" key="7">
    <source>
        <dbReference type="EMBL" id="AJG24040.1"/>
    </source>
</evidence>
<dbReference type="GO" id="GO:0020037">
    <property type="term" value="F:heme binding"/>
    <property type="evidence" value="ECO:0007669"/>
    <property type="project" value="InterPro"/>
</dbReference>
<feature type="signal peptide" evidence="5">
    <location>
        <begin position="1"/>
        <end position="27"/>
    </location>
</feature>
<reference evidence="7 8" key="1">
    <citation type="journal article" date="2015" name="Genome Announc.">
        <title>Complete Genome Sequence of Cupriavidus basilensis 4G11, Isolated from the Oak Ridge Field Research Center Site.</title>
        <authorList>
            <person name="Ray J."/>
            <person name="Waters R.J."/>
            <person name="Skerker J.M."/>
            <person name="Kuehl J.V."/>
            <person name="Price M.N."/>
            <person name="Huang J."/>
            <person name="Chakraborty R."/>
            <person name="Arkin A.P."/>
            <person name="Deutschbauer A."/>
        </authorList>
    </citation>
    <scope>NUCLEOTIDE SEQUENCE [LARGE SCALE GENOMIC DNA]</scope>
    <source>
        <strain evidence="7">4G11</strain>
    </source>
</reference>
<dbReference type="RefSeq" id="WP_043356044.1">
    <property type="nucleotide sequence ID" value="NZ_CP010537.1"/>
</dbReference>
<evidence type="ECO:0000259" key="6">
    <source>
        <dbReference type="PROSITE" id="PS51007"/>
    </source>
</evidence>
<dbReference type="PANTHER" id="PTHR35008:SF8">
    <property type="entry name" value="ALCOHOL DEHYDROGENASE CYTOCHROME C SUBUNIT"/>
    <property type="match status" value="1"/>
</dbReference>